<accession>A0A9K3Q1P4</accession>
<organism evidence="2 3">
    <name type="scientific">Nitzschia inconspicua</name>
    <dbReference type="NCBI Taxonomy" id="303405"/>
    <lineage>
        <taxon>Eukaryota</taxon>
        <taxon>Sar</taxon>
        <taxon>Stramenopiles</taxon>
        <taxon>Ochrophyta</taxon>
        <taxon>Bacillariophyta</taxon>
        <taxon>Bacillariophyceae</taxon>
        <taxon>Bacillariophycidae</taxon>
        <taxon>Bacillariales</taxon>
        <taxon>Bacillariaceae</taxon>
        <taxon>Nitzschia</taxon>
    </lineage>
</organism>
<sequence length="157" mass="17814">MEDVARSSFEQGDSIPPRDPLLKNSAQKELFDLLCNRACELSWEKSNREVRQFLNVDMSKKQQKLVNPSCRHVLMGFKCYDLREGGVKQKVAQRRLNMVEGNVNSYAPCLNNQKRLSAMREMDQLIAAIAQVTADQETDKEEGSGCCQGQREEEEAG</sequence>
<keyword evidence="3" id="KW-1185">Reference proteome</keyword>
<evidence type="ECO:0000256" key="1">
    <source>
        <dbReference type="SAM" id="MobiDB-lite"/>
    </source>
</evidence>
<name>A0A9K3Q1P4_9STRA</name>
<reference evidence="2" key="2">
    <citation type="submission" date="2021-04" db="EMBL/GenBank/DDBJ databases">
        <authorList>
            <person name="Podell S."/>
        </authorList>
    </citation>
    <scope>NUCLEOTIDE SEQUENCE</scope>
    <source>
        <strain evidence="2">Hildebrandi</strain>
    </source>
</reference>
<dbReference type="Proteomes" id="UP000693970">
    <property type="component" value="Unassembled WGS sequence"/>
</dbReference>
<gene>
    <name evidence="2" type="ORF">IV203_038212</name>
</gene>
<dbReference type="AlphaFoldDB" id="A0A9K3Q1P4"/>
<dbReference type="OrthoDB" id="56524at2759"/>
<dbReference type="EMBL" id="JAGRRH010000009">
    <property type="protein sequence ID" value="KAG7365009.1"/>
    <property type="molecule type" value="Genomic_DNA"/>
</dbReference>
<evidence type="ECO:0000313" key="2">
    <source>
        <dbReference type="EMBL" id="KAG7365009.1"/>
    </source>
</evidence>
<reference evidence="2" key="1">
    <citation type="journal article" date="2021" name="Sci. Rep.">
        <title>Diploid genomic architecture of Nitzschia inconspicua, an elite biomass production diatom.</title>
        <authorList>
            <person name="Oliver A."/>
            <person name="Podell S."/>
            <person name="Pinowska A."/>
            <person name="Traller J.C."/>
            <person name="Smith S.R."/>
            <person name="McClure R."/>
            <person name="Beliaev A."/>
            <person name="Bohutskyi P."/>
            <person name="Hill E.A."/>
            <person name="Rabines A."/>
            <person name="Zheng H."/>
            <person name="Allen L.Z."/>
            <person name="Kuo A."/>
            <person name="Grigoriev I.V."/>
            <person name="Allen A.E."/>
            <person name="Hazlebeck D."/>
            <person name="Allen E.E."/>
        </authorList>
    </citation>
    <scope>NUCLEOTIDE SEQUENCE</scope>
    <source>
        <strain evidence="2">Hildebrandi</strain>
    </source>
</reference>
<protein>
    <submittedName>
        <fullName evidence="2">Uncharacterized protein</fullName>
    </submittedName>
</protein>
<feature type="region of interest" description="Disordered" evidence="1">
    <location>
        <begin position="134"/>
        <end position="157"/>
    </location>
</feature>
<evidence type="ECO:0000313" key="3">
    <source>
        <dbReference type="Proteomes" id="UP000693970"/>
    </source>
</evidence>
<proteinExistence type="predicted"/>
<feature type="region of interest" description="Disordered" evidence="1">
    <location>
        <begin position="1"/>
        <end position="21"/>
    </location>
</feature>
<comment type="caution">
    <text evidence="2">The sequence shown here is derived from an EMBL/GenBank/DDBJ whole genome shotgun (WGS) entry which is preliminary data.</text>
</comment>